<dbReference type="Pfam" id="PF00530">
    <property type="entry name" value="SRCR"/>
    <property type="match status" value="1"/>
</dbReference>
<dbReference type="SUPFAM" id="SSF56436">
    <property type="entry name" value="C-type lectin-like"/>
    <property type="match status" value="1"/>
</dbReference>
<dbReference type="Gene3D" id="2.10.25.10">
    <property type="entry name" value="Laminin"/>
    <property type="match status" value="3"/>
</dbReference>
<evidence type="ECO:0000256" key="3">
    <source>
        <dbReference type="ARBA" id="ARBA00022737"/>
    </source>
</evidence>
<dbReference type="InterPro" id="IPR001881">
    <property type="entry name" value="EGF-like_Ca-bd_dom"/>
</dbReference>
<feature type="disulfide bond" evidence="7">
    <location>
        <begin position="669"/>
        <end position="679"/>
    </location>
</feature>
<dbReference type="PROSITE" id="PS50923">
    <property type="entry name" value="SUSHI"/>
    <property type="match status" value="1"/>
</dbReference>
<keyword evidence="2" id="KW-0732">Signal</keyword>
<dbReference type="GO" id="GO:0016020">
    <property type="term" value="C:membrane"/>
    <property type="evidence" value="ECO:0007669"/>
    <property type="project" value="InterPro"/>
</dbReference>
<dbReference type="InterPro" id="IPR024731">
    <property type="entry name" value="NELL2-like_EGF"/>
</dbReference>
<proteinExistence type="predicted"/>
<dbReference type="InterPro" id="IPR016187">
    <property type="entry name" value="CTDL_fold"/>
</dbReference>
<dbReference type="PROSITE" id="PS50041">
    <property type="entry name" value="C_TYPE_LECTIN_2"/>
    <property type="match status" value="1"/>
</dbReference>
<dbReference type="PROSITE" id="PS50287">
    <property type="entry name" value="SRCR_2"/>
    <property type="match status" value="1"/>
</dbReference>
<keyword evidence="5" id="KW-0325">Glycoprotein</keyword>
<feature type="disulfide bond" evidence="7">
    <location>
        <begin position="625"/>
        <end position="689"/>
    </location>
</feature>
<gene>
    <name evidence="9" type="ORF">PACLA_8A021422</name>
</gene>
<dbReference type="FunFam" id="3.10.250.10:FF:000006">
    <property type="entry name" value="neurotrypsin isoform X2"/>
    <property type="match status" value="1"/>
</dbReference>
<dbReference type="SUPFAM" id="SSF57535">
    <property type="entry name" value="Complement control module/SCR domain"/>
    <property type="match status" value="1"/>
</dbReference>
<dbReference type="Gene3D" id="2.10.70.10">
    <property type="entry name" value="Complement Module, domain 1"/>
    <property type="match status" value="1"/>
</dbReference>
<dbReference type="InterPro" id="IPR000742">
    <property type="entry name" value="EGF"/>
</dbReference>
<evidence type="ECO:0000256" key="7">
    <source>
        <dbReference type="PROSITE-ProRule" id="PRU00196"/>
    </source>
</evidence>
<protein>
    <submittedName>
        <fullName evidence="9">PREDICTED: uncharacterized protein LOC107330388 isoform X2</fullName>
    </submittedName>
</protein>
<evidence type="ECO:0000256" key="6">
    <source>
        <dbReference type="PROSITE-ProRule" id="PRU00076"/>
    </source>
</evidence>
<reference evidence="9" key="1">
    <citation type="submission" date="2020-04" db="EMBL/GenBank/DDBJ databases">
        <authorList>
            <person name="Alioto T."/>
            <person name="Alioto T."/>
            <person name="Gomez Garrido J."/>
        </authorList>
    </citation>
    <scope>NUCLEOTIDE SEQUENCE</scope>
    <source>
        <strain evidence="9">A484AB</strain>
    </source>
</reference>
<dbReference type="Gene3D" id="3.10.100.10">
    <property type="entry name" value="Mannose-Binding Protein A, subunit A"/>
    <property type="match status" value="1"/>
</dbReference>
<keyword evidence="8" id="KW-0768">Sushi</keyword>
<feature type="disulfide bond" evidence="8">
    <location>
        <begin position="566"/>
        <end position="593"/>
    </location>
</feature>
<dbReference type="InterPro" id="IPR035976">
    <property type="entry name" value="Sushi/SCR/CCP_sf"/>
</dbReference>
<sequence length="700" mass="76523">RGRIQVKEVPEWSESHCQSVRFEPLTFYPDKVVHVQVSVSHVNQSDRVHDAAVAWVENVNVNGFSFCVMESGRNEGPPHGEATLEWMAYQGAPSEGLAGKVSIPYWWTGTKCQTVAVSAARFSTIPTVLVTAEHHRKSLKHDAASVWLEDVGRTSFKVCLRELQNFDGPHQDISVNWMAFEGLEFPVFTELGKTAFDRSTSHPLESNNYAQCRDVALTGNYPSPPTILVMPKHSSSGGNIDPQHNSIAAWVEDISTSEFKVCFKELHTSRGYDAVTVTHVVLRGICPEGQSYFNGFCYGRITSCQSWSNASRTCLNNGGTLVGIGNAEEDVFVQHLHHGRPSWIGLNDRANEGSYLWTNSQPVTYTNWENGISKPPSSASEDCAESGGRNNGYHWVVSDCADCRNFTCKSDFNECSHGKYTCAQIGGVCVNIPGSYSCRCQRGYSGNGKTCTDFDECADKSKKLKCHAKLARCVNTPGSYTCQCITGYTGSGEKCSDLNECTNSLHNCHEHADCINNVGSFSCTCKSGYTGNGLICYPDCRDPGTPPNGYRRGTSLKYKSVVHYTCARGHVISGHSSTQCKADGTWSNPVPTCHSVTNVRLVGSGYRYKGRVEIYHPSYGWGTVCDDSWGLRDANVVCRQLGYSGARAAPQGARYGQGRGPILLDDVGCNGSEAYLWSCPSSGWASHNCGHGEDASAECY</sequence>
<evidence type="ECO:0000256" key="1">
    <source>
        <dbReference type="ARBA" id="ARBA00022536"/>
    </source>
</evidence>
<dbReference type="PANTHER" id="PTHR48071">
    <property type="entry name" value="SRCR DOMAIN-CONTAINING PROTEIN"/>
    <property type="match status" value="1"/>
</dbReference>
<dbReference type="SUPFAM" id="SSF56487">
    <property type="entry name" value="SRCR-like"/>
    <property type="match status" value="1"/>
</dbReference>
<evidence type="ECO:0000313" key="10">
    <source>
        <dbReference type="Proteomes" id="UP001152795"/>
    </source>
</evidence>
<dbReference type="SMART" id="SM00202">
    <property type="entry name" value="SR"/>
    <property type="match status" value="1"/>
</dbReference>
<feature type="disulfide bond" evidence="7">
    <location>
        <begin position="638"/>
        <end position="699"/>
    </location>
</feature>
<evidence type="ECO:0000256" key="5">
    <source>
        <dbReference type="ARBA" id="ARBA00023180"/>
    </source>
</evidence>
<dbReference type="Gene3D" id="2.60.40.2080">
    <property type="match status" value="2"/>
</dbReference>
<dbReference type="EMBL" id="CACRXK020003003">
    <property type="protein sequence ID" value="CAB3997027.1"/>
    <property type="molecule type" value="Genomic_DNA"/>
</dbReference>
<dbReference type="OrthoDB" id="418245at2759"/>
<dbReference type="SMART" id="SM00032">
    <property type="entry name" value="CCP"/>
    <property type="match status" value="1"/>
</dbReference>
<dbReference type="CDD" id="cd00037">
    <property type="entry name" value="CLECT"/>
    <property type="match status" value="1"/>
</dbReference>
<dbReference type="PROSITE" id="PS01186">
    <property type="entry name" value="EGF_2"/>
    <property type="match status" value="3"/>
</dbReference>
<dbReference type="CDD" id="cd00033">
    <property type="entry name" value="CCP"/>
    <property type="match status" value="1"/>
</dbReference>
<evidence type="ECO:0000256" key="4">
    <source>
        <dbReference type="ARBA" id="ARBA00023157"/>
    </source>
</evidence>
<dbReference type="InterPro" id="IPR001304">
    <property type="entry name" value="C-type_lectin-like"/>
</dbReference>
<dbReference type="InterPro" id="IPR037221">
    <property type="entry name" value="H-type_lectin_dom_sf"/>
</dbReference>
<comment type="caution">
    <text evidence="6">Lacks conserved residue(s) required for the propagation of feature annotation.</text>
</comment>
<name>A0A6S7HUJ3_PARCT</name>
<dbReference type="Pfam" id="PF00084">
    <property type="entry name" value="Sushi"/>
    <property type="match status" value="1"/>
</dbReference>
<evidence type="ECO:0000256" key="2">
    <source>
        <dbReference type="ARBA" id="ARBA00022729"/>
    </source>
</evidence>
<dbReference type="CDD" id="cd00054">
    <property type="entry name" value="EGF_CA"/>
    <property type="match status" value="3"/>
</dbReference>
<dbReference type="Pfam" id="PF00059">
    <property type="entry name" value="Lectin_C"/>
    <property type="match status" value="1"/>
</dbReference>
<dbReference type="InterPro" id="IPR049883">
    <property type="entry name" value="NOTCH1_EGF-like"/>
</dbReference>
<dbReference type="InterPro" id="IPR000152">
    <property type="entry name" value="EGF-type_Asp/Asn_hydroxyl_site"/>
</dbReference>
<feature type="non-terminal residue" evidence="9">
    <location>
        <position position="700"/>
    </location>
</feature>
<dbReference type="Pfam" id="PF07645">
    <property type="entry name" value="EGF_CA"/>
    <property type="match status" value="2"/>
</dbReference>
<dbReference type="FunFam" id="2.10.25.10:FF:000038">
    <property type="entry name" value="Fibrillin 2"/>
    <property type="match status" value="3"/>
</dbReference>
<dbReference type="PROSITE" id="PS00010">
    <property type="entry name" value="ASX_HYDROXYL"/>
    <property type="match status" value="3"/>
</dbReference>
<dbReference type="PANTHER" id="PTHR48071:SF18">
    <property type="entry name" value="DELETED IN MALIGNANT BRAIN TUMORS 1 PROTEIN-RELATED"/>
    <property type="match status" value="1"/>
</dbReference>
<dbReference type="InterPro" id="IPR036772">
    <property type="entry name" value="SRCR-like_dom_sf"/>
</dbReference>
<comment type="caution">
    <text evidence="9">The sequence shown here is derived from an EMBL/GenBank/DDBJ whole genome shotgun (WGS) entry which is preliminary data.</text>
</comment>
<evidence type="ECO:0000313" key="9">
    <source>
        <dbReference type="EMBL" id="CAB3997027.1"/>
    </source>
</evidence>
<keyword evidence="10" id="KW-1185">Reference proteome</keyword>
<dbReference type="SUPFAM" id="SSF57184">
    <property type="entry name" value="Growth factor receptor domain"/>
    <property type="match status" value="1"/>
</dbReference>
<dbReference type="SMART" id="SM00179">
    <property type="entry name" value="EGF_CA"/>
    <property type="match status" value="3"/>
</dbReference>
<dbReference type="Gene3D" id="3.10.250.10">
    <property type="entry name" value="SRCR-like domain"/>
    <property type="match status" value="1"/>
</dbReference>
<dbReference type="SMART" id="SM00181">
    <property type="entry name" value="EGF"/>
    <property type="match status" value="3"/>
</dbReference>
<dbReference type="InterPro" id="IPR018097">
    <property type="entry name" value="EGF_Ca-bd_CS"/>
</dbReference>
<dbReference type="PROSITE" id="PS50026">
    <property type="entry name" value="EGF_3"/>
    <property type="match status" value="3"/>
</dbReference>
<keyword evidence="3" id="KW-0677">Repeat</keyword>
<keyword evidence="4 7" id="KW-1015">Disulfide bond</keyword>
<dbReference type="Proteomes" id="UP001152795">
    <property type="component" value="Unassembled WGS sequence"/>
</dbReference>
<organism evidence="9 10">
    <name type="scientific">Paramuricea clavata</name>
    <name type="common">Red gorgonian</name>
    <name type="synonym">Violescent sea-whip</name>
    <dbReference type="NCBI Taxonomy" id="317549"/>
    <lineage>
        <taxon>Eukaryota</taxon>
        <taxon>Metazoa</taxon>
        <taxon>Cnidaria</taxon>
        <taxon>Anthozoa</taxon>
        <taxon>Octocorallia</taxon>
        <taxon>Malacalcyonacea</taxon>
        <taxon>Plexauridae</taxon>
        <taxon>Paramuricea</taxon>
    </lineage>
</organism>
<accession>A0A6S7HUJ3</accession>
<dbReference type="InterPro" id="IPR016186">
    <property type="entry name" value="C-type_lectin-like/link_sf"/>
</dbReference>
<evidence type="ECO:0000256" key="8">
    <source>
        <dbReference type="PROSITE-ProRule" id="PRU00302"/>
    </source>
</evidence>
<dbReference type="InterPro" id="IPR000436">
    <property type="entry name" value="Sushi_SCR_CCP_dom"/>
</dbReference>
<keyword evidence="1 6" id="KW-0245">EGF-like domain</keyword>
<dbReference type="Pfam" id="PF12947">
    <property type="entry name" value="EGF_3"/>
    <property type="match status" value="1"/>
</dbReference>
<dbReference type="GO" id="GO:0005509">
    <property type="term" value="F:calcium ion binding"/>
    <property type="evidence" value="ECO:0007669"/>
    <property type="project" value="InterPro"/>
</dbReference>
<dbReference type="PRINTS" id="PR00258">
    <property type="entry name" value="SPERACTRCPTR"/>
</dbReference>
<dbReference type="SMART" id="SM00034">
    <property type="entry name" value="CLECT"/>
    <property type="match status" value="1"/>
</dbReference>
<dbReference type="PROSITE" id="PS01187">
    <property type="entry name" value="EGF_CA"/>
    <property type="match status" value="1"/>
</dbReference>
<dbReference type="AlphaFoldDB" id="A0A6S7HUJ3"/>
<dbReference type="InterPro" id="IPR009030">
    <property type="entry name" value="Growth_fac_rcpt_cys_sf"/>
</dbReference>
<dbReference type="InterPro" id="IPR001190">
    <property type="entry name" value="SRCR"/>
</dbReference>